<keyword evidence="1" id="KW-0812">Transmembrane</keyword>
<dbReference type="AlphaFoldDB" id="A0A7S4HQ40"/>
<keyword evidence="1" id="KW-1133">Transmembrane helix</keyword>
<name>A0A7S4HQ40_9EUKA</name>
<dbReference type="EMBL" id="HBKP01004506">
    <property type="protein sequence ID" value="CAE2205894.1"/>
    <property type="molecule type" value="Transcribed_RNA"/>
</dbReference>
<evidence type="ECO:0000313" key="2">
    <source>
        <dbReference type="EMBL" id="CAE2205894.1"/>
    </source>
</evidence>
<reference evidence="2" key="1">
    <citation type="submission" date="2021-01" db="EMBL/GenBank/DDBJ databases">
        <authorList>
            <person name="Corre E."/>
            <person name="Pelletier E."/>
            <person name="Niang G."/>
            <person name="Scheremetjew M."/>
            <person name="Finn R."/>
            <person name="Kale V."/>
            <person name="Holt S."/>
            <person name="Cochrane G."/>
            <person name="Meng A."/>
            <person name="Brown T."/>
            <person name="Cohen L."/>
        </authorList>
    </citation>
    <scope>NUCLEOTIDE SEQUENCE</scope>
    <source>
        <strain evidence="2">DIVA3 518/3/11/1/6</strain>
    </source>
</reference>
<keyword evidence="1" id="KW-0472">Membrane</keyword>
<organism evidence="2">
    <name type="scientific">Vannella robusta</name>
    <dbReference type="NCBI Taxonomy" id="1487602"/>
    <lineage>
        <taxon>Eukaryota</taxon>
        <taxon>Amoebozoa</taxon>
        <taxon>Discosea</taxon>
        <taxon>Flabellinia</taxon>
        <taxon>Vannellidae</taxon>
        <taxon>Vannella</taxon>
    </lineage>
</organism>
<gene>
    <name evidence="2" type="ORF">VSP0166_LOCUS3241</name>
</gene>
<proteinExistence type="predicted"/>
<evidence type="ECO:0000256" key="1">
    <source>
        <dbReference type="SAM" id="Phobius"/>
    </source>
</evidence>
<accession>A0A7S4HQ40</accession>
<sequence length="148" mass="16876">MLLIESTLTPRNKLFFSICGCSANELAFTFSSDSDKESSAKIEKDVSTSSLSVYDEMKNEKELQDMMIQMRKLGFVTDLFLKYIAQQQMDHSLQQKANEFYTWGSSIRKKDDRIKKRHVVGVVGLGLVSAGLFLSMIFNLITFEIHSK</sequence>
<feature type="transmembrane region" description="Helical" evidence="1">
    <location>
        <begin position="118"/>
        <end position="141"/>
    </location>
</feature>
<protein>
    <submittedName>
        <fullName evidence="2">Uncharacterized protein</fullName>
    </submittedName>
</protein>